<dbReference type="SMART" id="SM00839">
    <property type="entry name" value="ELFV_dehydrog"/>
    <property type="match status" value="1"/>
</dbReference>
<reference evidence="3" key="1">
    <citation type="submission" date="2021-01" db="EMBL/GenBank/DDBJ databases">
        <authorList>
            <person name="Corre E."/>
            <person name="Pelletier E."/>
            <person name="Niang G."/>
            <person name="Scheremetjew M."/>
            <person name="Finn R."/>
            <person name="Kale V."/>
            <person name="Holt S."/>
            <person name="Cochrane G."/>
            <person name="Meng A."/>
            <person name="Brown T."/>
            <person name="Cohen L."/>
        </authorList>
    </citation>
    <scope>NUCLEOTIDE SEQUENCE</scope>
    <source>
        <strain evidence="3">SPMC142</strain>
    </source>
</reference>
<dbReference type="InterPro" id="IPR036291">
    <property type="entry name" value="NAD(P)-bd_dom_sf"/>
</dbReference>
<dbReference type="EMBL" id="HBIQ01061598">
    <property type="protein sequence ID" value="CAE0567999.1"/>
    <property type="molecule type" value="Transcribed_RNA"/>
</dbReference>
<dbReference type="GO" id="GO:0006538">
    <property type="term" value="P:L-glutamate catabolic process"/>
    <property type="evidence" value="ECO:0007669"/>
    <property type="project" value="TreeGrafter"/>
</dbReference>
<gene>
    <name evidence="3" type="ORF">SACU0126_LOCUS19580</name>
</gene>
<dbReference type="PANTHER" id="PTHR11606">
    <property type="entry name" value="GLUTAMATE DEHYDROGENASE"/>
    <property type="match status" value="1"/>
</dbReference>
<proteinExistence type="predicted"/>
<dbReference type="SUPFAM" id="SSF51735">
    <property type="entry name" value="NAD(P)-binding Rossmann-fold domains"/>
    <property type="match status" value="1"/>
</dbReference>
<dbReference type="GO" id="GO:0005739">
    <property type="term" value="C:mitochondrion"/>
    <property type="evidence" value="ECO:0007669"/>
    <property type="project" value="TreeGrafter"/>
</dbReference>
<evidence type="ECO:0000256" key="1">
    <source>
        <dbReference type="ARBA" id="ARBA00023002"/>
    </source>
</evidence>
<keyword evidence="1" id="KW-0560">Oxidoreductase</keyword>
<organism evidence="3">
    <name type="scientific">Strombidinopsis acuminata</name>
    <dbReference type="NCBI Taxonomy" id="141414"/>
    <lineage>
        <taxon>Eukaryota</taxon>
        <taxon>Sar</taxon>
        <taxon>Alveolata</taxon>
        <taxon>Ciliophora</taxon>
        <taxon>Intramacronucleata</taxon>
        <taxon>Spirotrichea</taxon>
        <taxon>Choreotrichia</taxon>
        <taxon>Choreotrichida</taxon>
        <taxon>Strombidinopsidae</taxon>
        <taxon>Strombidinopsis</taxon>
    </lineage>
</organism>
<dbReference type="GO" id="GO:0004352">
    <property type="term" value="F:glutamate dehydrogenase (NAD+) activity"/>
    <property type="evidence" value="ECO:0007669"/>
    <property type="project" value="TreeGrafter"/>
</dbReference>
<accession>A0A7S3WNC2</accession>
<feature type="domain" description="Glutamate/phenylalanine/leucine/valine/L-tryptophan dehydrogenase C-terminal" evidence="2">
    <location>
        <begin position="3"/>
        <end position="192"/>
    </location>
</feature>
<sequence length="195" mass="21804">MQKHGSLAGFPHATEETTMDPASFMEKECDILIPCAMEKAINKDNVHHLNTKLVVEGANGPTTFIAEQELEKQGVIVVPDMLANGGGVTVSYFEWLKNLDHVAPGKLTKKYQEKQNLKLLSSLGYSFPKRSPHMKNLEGAKEIDIVYSGLEEIMTSATRDSWKYAQEHNLSFRDACLGRAIKKIHSHFEQCGLMI</sequence>
<evidence type="ECO:0000259" key="2">
    <source>
        <dbReference type="SMART" id="SM00839"/>
    </source>
</evidence>
<name>A0A7S3WNC2_9SPIT</name>
<protein>
    <recommendedName>
        <fullName evidence="2">Glutamate/phenylalanine/leucine/valine/L-tryptophan dehydrogenase C-terminal domain-containing protein</fullName>
    </recommendedName>
</protein>
<dbReference type="PANTHER" id="PTHR11606:SF13">
    <property type="entry name" value="GLUTAMATE DEHYDROGENASE 1, MITOCHONDRIAL"/>
    <property type="match status" value="1"/>
</dbReference>
<evidence type="ECO:0000313" key="3">
    <source>
        <dbReference type="EMBL" id="CAE0567999.1"/>
    </source>
</evidence>
<dbReference type="Pfam" id="PF00208">
    <property type="entry name" value="ELFV_dehydrog"/>
    <property type="match status" value="1"/>
</dbReference>
<dbReference type="AlphaFoldDB" id="A0A7S3WNC2"/>
<dbReference type="Gene3D" id="3.40.50.720">
    <property type="entry name" value="NAD(P)-binding Rossmann-like Domain"/>
    <property type="match status" value="1"/>
</dbReference>
<dbReference type="InterPro" id="IPR006096">
    <property type="entry name" value="Glu/Leu/Phe/Val/Trp_DH_C"/>
</dbReference>